<organism evidence="5 6">
    <name type="scientific">Actinokineospora alba</name>
    <dbReference type="NCBI Taxonomy" id="504798"/>
    <lineage>
        <taxon>Bacteria</taxon>
        <taxon>Bacillati</taxon>
        <taxon>Actinomycetota</taxon>
        <taxon>Actinomycetes</taxon>
        <taxon>Pseudonocardiales</taxon>
        <taxon>Pseudonocardiaceae</taxon>
        <taxon>Actinokineospora</taxon>
    </lineage>
</organism>
<keyword evidence="3" id="KW-0949">S-adenosyl-L-methionine</keyword>
<evidence type="ECO:0000313" key="5">
    <source>
        <dbReference type="EMBL" id="SDO22831.1"/>
    </source>
</evidence>
<evidence type="ECO:0000256" key="4">
    <source>
        <dbReference type="ARBA" id="ARBA00022785"/>
    </source>
</evidence>
<dbReference type="GO" id="GO:0008616">
    <property type="term" value="P:tRNA queuosine(34) biosynthetic process"/>
    <property type="evidence" value="ECO:0007669"/>
    <property type="project" value="UniProtKB-KW"/>
</dbReference>
<evidence type="ECO:0000313" key="6">
    <source>
        <dbReference type="Proteomes" id="UP000199651"/>
    </source>
</evidence>
<dbReference type="PANTHER" id="PTHR30307">
    <property type="entry name" value="S-ADENOSYLMETHIONINE:TRNA RIBOSYLTRANSFERASE-ISOMERASE"/>
    <property type="match status" value="1"/>
</dbReference>
<reference evidence="6" key="1">
    <citation type="submission" date="2016-10" db="EMBL/GenBank/DDBJ databases">
        <authorList>
            <person name="Varghese N."/>
            <person name="Submissions S."/>
        </authorList>
    </citation>
    <scope>NUCLEOTIDE SEQUENCE [LARGE SCALE GENOMIC DNA]</scope>
    <source>
        <strain evidence="6">IBRC-M 10655</strain>
    </source>
</reference>
<keyword evidence="6" id="KW-1185">Reference proteome</keyword>
<evidence type="ECO:0000256" key="2">
    <source>
        <dbReference type="ARBA" id="ARBA00022679"/>
    </source>
</evidence>
<evidence type="ECO:0000256" key="1">
    <source>
        <dbReference type="ARBA" id="ARBA00022490"/>
    </source>
</evidence>
<dbReference type="EMBL" id="FNJB01000002">
    <property type="protein sequence ID" value="SDO22831.1"/>
    <property type="molecule type" value="Genomic_DNA"/>
</dbReference>
<keyword evidence="2 5" id="KW-0808">Transferase</keyword>
<accession>A0A1H0HVR3</accession>
<dbReference type="AlphaFoldDB" id="A0A1H0HVR3"/>
<sequence length="349" mass="38035">MRNASPDIQMSTMEFELPSELEAHEPPEARGLSRDGVRLLVGTGSSVDHRRFADLPSALRAGDLLVVNTSATVPAAVKVPDTDLSVHFSTELRDGSWLVELRQAQGKTTARYRDGVAGRRYALPAGGSVTLTRPYSRDRLWEAEVDRGPFGSVIGYLRAVGSPIRYGYVPRDWPIAYYQTVFGTEPGSAEMPSASRPFTDRMVTTLVTKGVRIAPVLLHTGVASQEAHERPYPERFRVPASSATLINDTRTTGGRVIAIGTTAVRAVESAVAPDGTVKAAEGWTDLIITPERGVTVTDGLLTGFHEPRASHLDMLEAVAGRRLLRECYQEAIEAGYLWHEFGDLNLLIP</sequence>
<dbReference type="PANTHER" id="PTHR30307:SF0">
    <property type="entry name" value="S-ADENOSYLMETHIONINE:TRNA RIBOSYLTRANSFERASE-ISOMERASE"/>
    <property type="match status" value="1"/>
</dbReference>
<dbReference type="GO" id="GO:0051075">
    <property type="term" value="F:S-adenosylmethionine:tRNA ribosyltransferase-isomerase activity"/>
    <property type="evidence" value="ECO:0007669"/>
    <property type="project" value="TreeGrafter"/>
</dbReference>
<gene>
    <name evidence="5" type="ORF">SAMN05192558_102268</name>
</gene>
<proteinExistence type="predicted"/>
<protein>
    <submittedName>
        <fullName evidence="5">S-adenosylmethionine:tRNA ribosyltransferase-isomerase</fullName>
    </submittedName>
</protein>
<keyword evidence="4" id="KW-0671">Queuosine biosynthesis</keyword>
<dbReference type="InterPro" id="IPR036100">
    <property type="entry name" value="QueA_sf"/>
</dbReference>
<keyword evidence="5" id="KW-0413">Isomerase</keyword>
<dbReference type="Pfam" id="PF02547">
    <property type="entry name" value="Queuosine_synth"/>
    <property type="match status" value="1"/>
</dbReference>
<evidence type="ECO:0000256" key="3">
    <source>
        <dbReference type="ARBA" id="ARBA00022691"/>
    </source>
</evidence>
<dbReference type="InterPro" id="IPR042118">
    <property type="entry name" value="QueA_dom1"/>
</dbReference>
<dbReference type="Proteomes" id="UP000199651">
    <property type="component" value="Unassembled WGS sequence"/>
</dbReference>
<dbReference type="SUPFAM" id="SSF111337">
    <property type="entry name" value="QueA-like"/>
    <property type="match status" value="1"/>
</dbReference>
<dbReference type="InterPro" id="IPR003699">
    <property type="entry name" value="QueA"/>
</dbReference>
<keyword evidence="1" id="KW-0963">Cytoplasm</keyword>
<name>A0A1H0HVR3_9PSEU</name>
<dbReference type="Gene3D" id="3.40.1780.10">
    <property type="entry name" value="QueA-like"/>
    <property type="match status" value="2"/>
</dbReference>
<dbReference type="STRING" id="504798.SAMN05421871_10135"/>